<accession>A0A202EBE3</accession>
<feature type="domain" description="UspA" evidence="2">
    <location>
        <begin position="1"/>
        <end position="141"/>
    </location>
</feature>
<proteinExistence type="inferred from homology"/>
<dbReference type="Pfam" id="PF00582">
    <property type="entry name" value="Usp"/>
    <property type="match status" value="1"/>
</dbReference>
<evidence type="ECO:0000259" key="2">
    <source>
        <dbReference type="Pfam" id="PF00582"/>
    </source>
</evidence>
<sequence length="141" mass="15016">MTTRVLVPMDGSEQAETALEHAFEFHPDAEITVLHVVELEGSTLEVSDGIGFDSDVQQGMENRAEAVFDRAQELTANAGHEGVLETKMGIGDPTRSIIDAADDVDLIVIGSEGRHGAARLLLGSVAETVARRAPVPVTIVR</sequence>
<evidence type="ECO:0000313" key="4">
    <source>
        <dbReference type="Proteomes" id="UP000196084"/>
    </source>
</evidence>
<dbReference type="PANTHER" id="PTHR46268">
    <property type="entry name" value="STRESS RESPONSE PROTEIN NHAX"/>
    <property type="match status" value="1"/>
</dbReference>
<organism evidence="3 4">
    <name type="scientific">Natronolimnobius baerhuensis</name>
    <dbReference type="NCBI Taxonomy" id="253108"/>
    <lineage>
        <taxon>Archaea</taxon>
        <taxon>Methanobacteriati</taxon>
        <taxon>Methanobacteriota</taxon>
        <taxon>Stenosarchaea group</taxon>
        <taxon>Halobacteria</taxon>
        <taxon>Halobacteriales</taxon>
        <taxon>Natrialbaceae</taxon>
        <taxon>Natronolimnobius</taxon>
    </lineage>
</organism>
<dbReference type="PRINTS" id="PR01438">
    <property type="entry name" value="UNVRSLSTRESS"/>
</dbReference>
<dbReference type="RefSeq" id="WP_054863679.1">
    <property type="nucleotide sequence ID" value="NZ_MWPH01000001.1"/>
</dbReference>
<dbReference type="OrthoDB" id="105697at2157"/>
<dbReference type="Gene3D" id="3.40.50.620">
    <property type="entry name" value="HUPs"/>
    <property type="match status" value="1"/>
</dbReference>
<dbReference type="CDD" id="cd00293">
    <property type="entry name" value="USP-like"/>
    <property type="match status" value="1"/>
</dbReference>
<reference evidence="3 4" key="1">
    <citation type="submission" date="2017-02" db="EMBL/GenBank/DDBJ databases">
        <title>Natronthermophilus aegyptiacus gen. nov.,sp. nov., an aerobic, extremely halophilic alkalithermophilic archaeon isolated from the athalassohaline Wadi An Natrun, Egypt.</title>
        <authorList>
            <person name="Zhao B."/>
        </authorList>
    </citation>
    <scope>NUCLEOTIDE SEQUENCE [LARGE SCALE GENOMIC DNA]</scope>
    <source>
        <strain evidence="3 4">CGMCC 1.3597</strain>
    </source>
</reference>
<dbReference type="AlphaFoldDB" id="A0A202EBE3"/>
<protein>
    <recommendedName>
        <fullName evidence="2">UspA domain-containing protein</fullName>
    </recommendedName>
</protein>
<name>A0A202EBE3_9EURY</name>
<evidence type="ECO:0000313" key="3">
    <source>
        <dbReference type="EMBL" id="OVE85569.1"/>
    </source>
</evidence>
<dbReference type="Proteomes" id="UP000196084">
    <property type="component" value="Unassembled WGS sequence"/>
</dbReference>
<dbReference type="InterPro" id="IPR006015">
    <property type="entry name" value="Universal_stress_UspA"/>
</dbReference>
<comment type="caution">
    <text evidence="3">The sequence shown here is derived from an EMBL/GenBank/DDBJ whole genome shotgun (WGS) entry which is preliminary data.</text>
</comment>
<keyword evidence="4" id="KW-1185">Reference proteome</keyword>
<gene>
    <name evidence="3" type="ORF">B2G88_01725</name>
</gene>
<comment type="similarity">
    <text evidence="1">Belongs to the universal stress protein A family.</text>
</comment>
<dbReference type="SUPFAM" id="SSF52402">
    <property type="entry name" value="Adenine nucleotide alpha hydrolases-like"/>
    <property type="match status" value="1"/>
</dbReference>
<dbReference type="PANTHER" id="PTHR46268:SF24">
    <property type="entry name" value="UNIVERSAL STRESS PROTEIN"/>
    <property type="match status" value="1"/>
</dbReference>
<evidence type="ECO:0000256" key="1">
    <source>
        <dbReference type="ARBA" id="ARBA00008791"/>
    </source>
</evidence>
<dbReference type="EMBL" id="MWPH01000001">
    <property type="protein sequence ID" value="OVE85569.1"/>
    <property type="molecule type" value="Genomic_DNA"/>
</dbReference>
<dbReference type="InterPro" id="IPR014729">
    <property type="entry name" value="Rossmann-like_a/b/a_fold"/>
</dbReference>
<dbReference type="InterPro" id="IPR006016">
    <property type="entry name" value="UspA"/>
</dbReference>